<reference evidence="1 2" key="1">
    <citation type="submission" date="2021-03" db="EMBL/GenBank/DDBJ databases">
        <title>Sequencing the genomes of 1000 actinobacteria strains.</title>
        <authorList>
            <person name="Klenk H.-P."/>
        </authorList>
    </citation>
    <scope>NUCLEOTIDE SEQUENCE [LARGE SCALE GENOMIC DNA]</scope>
    <source>
        <strain evidence="1 2">DSM 15454</strain>
    </source>
</reference>
<proteinExistence type="predicted"/>
<comment type="caution">
    <text evidence="1">The sequence shown here is derived from an EMBL/GenBank/DDBJ whole genome shotgun (WGS) entry which is preliminary data.</text>
</comment>
<evidence type="ECO:0000313" key="2">
    <source>
        <dbReference type="Proteomes" id="UP000766570"/>
    </source>
</evidence>
<evidence type="ECO:0000313" key="1">
    <source>
        <dbReference type="EMBL" id="MBP2375570.1"/>
    </source>
</evidence>
<accession>A0ABS4WH85</accession>
<name>A0ABS4WH85_9MICC</name>
<protein>
    <submittedName>
        <fullName evidence="1">Uncharacterized protein</fullName>
    </submittedName>
</protein>
<dbReference type="RefSeq" id="WP_209909412.1">
    <property type="nucleotide sequence ID" value="NZ_BAAAMI010000013.1"/>
</dbReference>
<sequence>MRNTQRDFQHEFERTINAGDHEFFLRLIGDYASVSLKAGRALMLTAPSITDPQYLTALGAITCWVSRKTGTPSPGWTRSIRPSAEPVFLSEKLYPVGDRMKDLIRTETPPEMAALNVWIRERDLATA</sequence>
<gene>
    <name evidence="1" type="ORF">JOF46_003482</name>
</gene>
<dbReference type="Proteomes" id="UP000766570">
    <property type="component" value="Unassembled WGS sequence"/>
</dbReference>
<dbReference type="EMBL" id="JAGIOE010000001">
    <property type="protein sequence ID" value="MBP2375570.1"/>
    <property type="molecule type" value="Genomic_DNA"/>
</dbReference>
<organism evidence="1 2">
    <name type="scientific">Paeniglutamicibacter psychrophenolicus</name>
    <dbReference type="NCBI Taxonomy" id="257454"/>
    <lineage>
        <taxon>Bacteria</taxon>
        <taxon>Bacillati</taxon>
        <taxon>Actinomycetota</taxon>
        <taxon>Actinomycetes</taxon>
        <taxon>Micrococcales</taxon>
        <taxon>Micrococcaceae</taxon>
        <taxon>Paeniglutamicibacter</taxon>
    </lineage>
</organism>
<keyword evidence="2" id="KW-1185">Reference proteome</keyword>